<evidence type="ECO:0000259" key="1">
    <source>
        <dbReference type="Pfam" id="PF20668"/>
    </source>
</evidence>
<dbReference type="InterPro" id="IPR049212">
    <property type="entry name" value="DUF6815"/>
</dbReference>
<feature type="domain" description="DUF6815" evidence="1">
    <location>
        <begin position="270"/>
        <end position="372"/>
    </location>
</feature>
<evidence type="ECO:0000313" key="2">
    <source>
        <dbReference type="EMBL" id="KAG8460925.1"/>
    </source>
</evidence>
<dbReference type="Pfam" id="PF20668">
    <property type="entry name" value="DUF6815"/>
    <property type="match status" value="1"/>
</dbReference>
<dbReference type="SUPFAM" id="SSF56059">
    <property type="entry name" value="Glutathione synthetase ATP-binding domain-like"/>
    <property type="match status" value="1"/>
</dbReference>
<evidence type="ECO:0000313" key="3">
    <source>
        <dbReference type="Proteomes" id="UP000751190"/>
    </source>
</evidence>
<keyword evidence="3" id="KW-1185">Reference proteome</keyword>
<sequence length="502" mass="54199">MPTRYNTLRPSPEDPKYKLAVIEFKVPGKKNGGTDKGPDGHRIDSIPIANSIIEAGAACELVVYDFEKHAEFAEVVDAYDAVLVRINPGQLSQGTTPGTQQRFDDLMNSLLAKGKLVWSSPSVQTQMGAKDALVMVKDLTCGLPDTYAYYNAAELEAGFKKSMAFQPRVIKQNRGSAGEGIWLCWLEGKDYCANLGDAALEDDDRVKLMEMNDNHVEYHTVKEFVTFCVHGPDAEGAGEWKSTFPGKYLEGGKAAGGQLVDQRLLPRISEGEVRMLMVGPVLQMMVHKKPDGGGLSAVGGNSLYTFYKPGAPEYADLEDKFVKHDIPLVMAALGIENDPLPILWTGDFIPMDGAEPGKTEYILGEFNCSCVGISKFQAVCGGDQTLADVSDEDYFEACELTDLMGTTAIMMLDEKAAKTLAEVQASAKVIDADTAAGRESVIEAAQGGEPAAAGPKNSDEPIFVMGLNALEAAKTMMDAGYKNVIALTKDMTEMIKKATVDK</sequence>
<name>A0A8J6C8U0_DIALT</name>
<dbReference type="OMA" id="WIANEAK"/>
<dbReference type="NCBIfam" id="NF033816">
    <property type="entry name" value="Cj0069_fam"/>
    <property type="match status" value="1"/>
</dbReference>
<comment type="caution">
    <text evidence="2">The sequence shown here is derived from an EMBL/GenBank/DDBJ whole genome shotgun (WGS) entry which is preliminary data.</text>
</comment>
<dbReference type="EMBL" id="JAGTXO010000029">
    <property type="protein sequence ID" value="KAG8460925.1"/>
    <property type="molecule type" value="Genomic_DNA"/>
</dbReference>
<accession>A0A8J6C8U0</accession>
<proteinExistence type="predicted"/>
<organism evidence="2 3">
    <name type="scientific">Diacronema lutheri</name>
    <name type="common">Unicellular marine alga</name>
    <name type="synonym">Monochrysis lutheri</name>
    <dbReference type="NCBI Taxonomy" id="2081491"/>
    <lineage>
        <taxon>Eukaryota</taxon>
        <taxon>Haptista</taxon>
        <taxon>Haptophyta</taxon>
        <taxon>Pavlovophyceae</taxon>
        <taxon>Pavlovales</taxon>
        <taxon>Pavlovaceae</taxon>
        <taxon>Diacronema</taxon>
    </lineage>
</organism>
<protein>
    <recommendedName>
        <fullName evidence="1">DUF6815 domain-containing protein</fullName>
    </recommendedName>
</protein>
<reference evidence="2" key="1">
    <citation type="submission" date="2021-05" db="EMBL/GenBank/DDBJ databases">
        <title>The genome of the haptophyte Pavlova lutheri (Diacronema luteri, Pavlovales) - a model for lipid biosynthesis in eukaryotic algae.</title>
        <authorList>
            <person name="Hulatt C.J."/>
            <person name="Posewitz M.C."/>
        </authorList>
    </citation>
    <scope>NUCLEOTIDE SEQUENCE</scope>
    <source>
        <strain evidence="2">NIVA-4/92</strain>
    </source>
</reference>
<dbReference type="OrthoDB" id="10256152at2759"/>
<gene>
    <name evidence="2" type="ORF">KFE25_010676</name>
</gene>
<dbReference type="Proteomes" id="UP000751190">
    <property type="component" value="Unassembled WGS sequence"/>
</dbReference>
<dbReference type="AlphaFoldDB" id="A0A8J6C8U0"/>